<reference evidence="3" key="3">
    <citation type="submission" date="2020-05" db="EMBL/GenBank/DDBJ databases">
        <title>Complete genome sequence of Bradyrhizobium diazoefficiens XF9 isolated from soybean nodule.</title>
        <authorList>
            <person name="Noda R."/>
            <person name="Kakizaki K."/>
            <person name="Minamisawa K."/>
        </authorList>
    </citation>
    <scope>NUCLEOTIDE SEQUENCE</scope>
    <source>
        <strain evidence="3">XF9</strain>
    </source>
</reference>
<dbReference type="AlphaFoldDB" id="A0A810CBV6"/>
<protein>
    <submittedName>
        <fullName evidence="3">Uncharacterized protein</fullName>
    </submittedName>
</protein>
<dbReference type="EMBL" id="AP023097">
    <property type="protein sequence ID" value="BCE78209.1"/>
    <property type="molecule type" value="Genomic_DNA"/>
</dbReference>
<dbReference type="RefSeq" id="WP_182872404.1">
    <property type="nucleotide sequence ID" value="NZ_AP022639.1"/>
</dbReference>
<dbReference type="EMBL" id="AP023093">
    <property type="protein sequence ID" value="BCE43287.1"/>
    <property type="molecule type" value="Genomic_DNA"/>
</dbReference>
<name>A0A810CBV6_9BRAD</name>
<reference evidence="2" key="2">
    <citation type="submission" date="2020-05" db="EMBL/GenBank/DDBJ databases">
        <title>Complete genome sequence of Bradyrhizobium diazoefficiens XF8 isolated from soybean nodule.</title>
        <authorList>
            <person name="Noda R."/>
            <person name="Kakizaki K."/>
            <person name="Minamisawa K."/>
        </authorList>
    </citation>
    <scope>NUCLEOTIDE SEQUENCE</scope>
    <source>
        <strain evidence="2">XF8</strain>
    </source>
</reference>
<gene>
    <name evidence="1" type="ORF">XF3B_83180</name>
    <name evidence="2" type="ORF">XF8B_83200</name>
    <name evidence="3" type="ORF">XF9B_82570</name>
</gene>
<evidence type="ECO:0000313" key="2">
    <source>
        <dbReference type="EMBL" id="BCE78209.1"/>
    </source>
</evidence>
<dbReference type="EMBL" id="AP023098">
    <property type="protein sequence ID" value="BCE86836.1"/>
    <property type="molecule type" value="Genomic_DNA"/>
</dbReference>
<proteinExistence type="predicted"/>
<evidence type="ECO:0000313" key="3">
    <source>
        <dbReference type="EMBL" id="BCE86836.1"/>
    </source>
</evidence>
<sequence length="272" mass="29694">MKAAIDIEKLVQWTIREELPKGRPVSADIGFAIGNRTIRPGSIARNFARTPTADIGGMGYVPGAPCADACRVADAIGNLETEVRLSNRPEALRLFGEFATILADDALTAILSSTFNPQAIVVSNAAQGKRPNWRFDAPKPLQRFVPTAGRPRPLVYGIDTAGDLIELKRNEGRARKRDGEYTVALFPRSPLEWCNPSLLTIAEARAEYVAWHRAMSTLAFRLTGKLDAFEPMRPTIAAMPWLGVATVDPPPPKAVARYFGVRTNKAVETATN</sequence>
<evidence type="ECO:0000313" key="1">
    <source>
        <dbReference type="EMBL" id="BCE43287.1"/>
    </source>
</evidence>
<accession>A0A810CBV6</accession>
<organism evidence="3">
    <name type="scientific">Bradyrhizobium diazoefficiens</name>
    <dbReference type="NCBI Taxonomy" id="1355477"/>
    <lineage>
        <taxon>Bacteria</taxon>
        <taxon>Pseudomonadati</taxon>
        <taxon>Pseudomonadota</taxon>
        <taxon>Alphaproteobacteria</taxon>
        <taxon>Hyphomicrobiales</taxon>
        <taxon>Nitrobacteraceae</taxon>
        <taxon>Bradyrhizobium</taxon>
    </lineage>
</organism>
<reference evidence="1" key="1">
    <citation type="submission" date="2020-05" db="EMBL/GenBank/DDBJ databases">
        <title>Complete genome sequence of Bradyrhizobium diazoefficiens XF3 isolated from soybean nodule.</title>
        <authorList>
            <person name="Noda R."/>
            <person name="Kakizaki K."/>
            <person name="Minamisawa K."/>
        </authorList>
    </citation>
    <scope>NUCLEOTIDE SEQUENCE</scope>
    <source>
        <strain evidence="1">XF3</strain>
    </source>
</reference>